<feature type="compositionally biased region" description="Basic and acidic residues" evidence="3">
    <location>
        <begin position="355"/>
        <end position="364"/>
    </location>
</feature>
<dbReference type="Gene3D" id="3.90.70.130">
    <property type="match status" value="1"/>
</dbReference>
<comment type="similarity">
    <text evidence="1">Belongs to the CFAP97 family.</text>
</comment>
<protein>
    <recommendedName>
        <fullName evidence="4">UFSP2 second domain-containing protein</fullName>
    </recommendedName>
</protein>
<feature type="region of interest" description="Disordered" evidence="3">
    <location>
        <begin position="169"/>
        <end position="196"/>
    </location>
</feature>
<feature type="compositionally biased region" description="Low complexity" evidence="3">
    <location>
        <begin position="339"/>
        <end position="354"/>
    </location>
</feature>
<evidence type="ECO:0000256" key="2">
    <source>
        <dbReference type="ARBA" id="ARBA00008552"/>
    </source>
</evidence>
<keyword evidence="6" id="KW-1185">Reference proteome</keyword>
<evidence type="ECO:0000259" key="4">
    <source>
        <dbReference type="Pfam" id="PF20908"/>
    </source>
</evidence>
<feature type="compositionally biased region" description="Polar residues" evidence="3">
    <location>
        <begin position="318"/>
        <end position="337"/>
    </location>
</feature>
<dbReference type="Pfam" id="PF13879">
    <property type="entry name" value="Hmw_CFAP97"/>
    <property type="match status" value="1"/>
</dbReference>
<dbReference type="Pfam" id="PF20908">
    <property type="entry name" value="UfSP2_N"/>
    <property type="match status" value="1"/>
</dbReference>
<feature type="compositionally biased region" description="Polar residues" evidence="3">
    <location>
        <begin position="450"/>
        <end position="459"/>
    </location>
</feature>
<reference evidence="5 6" key="1">
    <citation type="submission" date="2021-06" db="EMBL/GenBank/DDBJ databases">
        <authorList>
            <person name="Palmer J.M."/>
        </authorList>
    </citation>
    <scope>NUCLEOTIDE SEQUENCE [LARGE SCALE GENOMIC DNA]</scope>
    <source>
        <strain evidence="5 6">XC_2019</strain>
        <tissue evidence="5">Muscle</tissue>
    </source>
</reference>
<sequence>RLLEALDRQLFEMEKVTLQHMRGATLLVPEPLNFLLPEPNGLVTVVFPRGVPDKELEARRRVYFVQGIYSYHHYMQDRLDDNGWGCAYRSLQTICSWFQQQGYVERCVPSHKEIQQVQPVHKSDSCSSNIIIDCDDGRNVGQKAIEKDLKTEKYSPRLPAKHSDHLAVDLSPGTERTRRHLKQVENNKRGQTSDVSSVFFRSNEAIHEAKEDSNLQSKRPNGAFLALLANMPEVGDNQRPNETGNSASAFTANSKKKNEQSFGKPVKNPPPSSNESSTDADSESSCSSQRCNLSSSNLPKPTKSSIRRKARGTRRGSAESQDLPNISTDESDGSVTDVSPLSSPGSSSLQSLSSEAEKEGHEVQQEQESVPSSGFSNMHQEEDSNPDVDECELESQLEHKLALHCPRGRNRKNYSFSNDDVRRIDRENQRLLRELSRLSPGPRSEKAASKKTNVSNNSPVIHLSHSKLNRQREQRRIERENLVSCLASFSNYFLHAVSR</sequence>
<feature type="compositionally biased region" description="Low complexity" evidence="3">
    <location>
        <begin position="273"/>
        <end position="296"/>
    </location>
</feature>
<feature type="region of interest" description="Disordered" evidence="3">
    <location>
        <begin position="436"/>
        <end position="459"/>
    </location>
</feature>
<comment type="similarity">
    <text evidence="2">Belongs to the peptidase C78 family.</text>
</comment>
<feature type="compositionally biased region" description="Basic residues" evidence="3">
    <location>
        <begin position="305"/>
        <end position="314"/>
    </location>
</feature>
<gene>
    <name evidence="5" type="ORF">XENOCAPTIV_014690</name>
</gene>
<evidence type="ECO:0000256" key="1">
    <source>
        <dbReference type="ARBA" id="ARBA00008315"/>
    </source>
</evidence>
<dbReference type="EMBL" id="JAHRIN010078661">
    <property type="protein sequence ID" value="MEQ2219239.1"/>
    <property type="molecule type" value="Genomic_DNA"/>
</dbReference>
<accession>A0ABV0SG36</accession>
<evidence type="ECO:0000313" key="6">
    <source>
        <dbReference type="Proteomes" id="UP001434883"/>
    </source>
</evidence>
<dbReference type="PANTHER" id="PTHR48153">
    <property type="entry name" value="UFM1-SPECIFIC PROTEASE 2"/>
    <property type="match status" value="1"/>
</dbReference>
<evidence type="ECO:0000313" key="5">
    <source>
        <dbReference type="EMBL" id="MEQ2219239.1"/>
    </source>
</evidence>
<feature type="domain" description="UFSP2 second" evidence="4">
    <location>
        <begin position="1"/>
        <end position="61"/>
    </location>
</feature>
<dbReference type="InterPro" id="IPR029488">
    <property type="entry name" value="Hmw/CFAP97"/>
</dbReference>
<dbReference type="PANTHER" id="PTHR48153:SF2">
    <property type="entry name" value="UFM1-SPECIFIC PROTEASE 2"/>
    <property type="match status" value="1"/>
</dbReference>
<name>A0ABV0SG36_9TELE</name>
<comment type="caution">
    <text evidence="5">The sequence shown here is derived from an EMBL/GenBank/DDBJ whole genome shotgun (WGS) entry which is preliminary data.</text>
</comment>
<feature type="non-terminal residue" evidence="5">
    <location>
        <position position="1"/>
    </location>
</feature>
<feature type="compositionally biased region" description="Acidic residues" evidence="3">
    <location>
        <begin position="383"/>
        <end position="394"/>
    </location>
</feature>
<proteinExistence type="inferred from homology"/>
<feature type="compositionally biased region" description="Polar residues" evidence="3">
    <location>
        <begin position="366"/>
        <end position="378"/>
    </location>
</feature>
<dbReference type="InterPro" id="IPR049387">
    <property type="entry name" value="UFSP2-like_2nd"/>
</dbReference>
<feature type="compositionally biased region" description="Polar residues" evidence="3">
    <location>
        <begin position="238"/>
        <end position="253"/>
    </location>
</feature>
<organism evidence="5 6">
    <name type="scientific">Xenoophorus captivus</name>
    <dbReference type="NCBI Taxonomy" id="1517983"/>
    <lineage>
        <taxon>Eukaryota</taxon>
        <taxon>Metazoa</taxon>
        <taxon>Chordata</taxon>
        <taxon>Craniata</taxon>
        <taxon>Vertebrata</taxon>
        <taxon>Euteleostomi</taxon>
        <taxon>Actinopterygii</taxon>
        <taxon>Neopterygii</taxon>
        <taxon>Teleostei</taxon>
        <taxon>Neoteleostei</taxon>
        <taxon>Acanthomorphata</taxon>
        <taxon>Ovalentaria</taxon>
        <taxon>Atherinomorphae</taxon>
        <taxon>Cyprinodontiformes</taxon>
        <taxon>Goodeidae</taxon>
        <taxon>Xenoophorus</taxon>
    </lineage>
</organism>
<dbReference type="Proteomes" id="UP001434883">
    <property type="component" value="Unassembled WGS sequence"/>
</dbReference>
<evidence type="ECO:0000256" key="3">
    <source>
        <dbReference type="SAM" id="MobiDB-lite"/>
    </source>
</evidence>
<feature type="region of interest" description="Disordered" evidence="3">
    <location>
        <begin position="234"/>
        <end position="394"/>
    </location>
</feature>